<dbReference type="OrthoDB" id="2155935at2759"/>
<evidence type="ECO:0000256" key="2">
    <source>
        <dbReference type="ARBA" id="ARBA00022763"/>
    </source>
</evidence>
<evidence type="ECO:0000256" key="6">
    <source>
        <dbReference type="ARBA" id="ARBA00025747"/>
    </source>
</evidence>
<comment type="caution">
    <text evidence="11">The sequence shown here is derived from an EMBL/GenBank/DDBJ whole genome shotgun (WGS) entry which is preliminary data.</text>
</comment>
<evidence type="ECO:0000259" key="10">
    <source>
        <dbReference type="Pfam" id="PF21928"/>
    </source>
</evidence>
<feature type="region of interest" description="Disordered" evidence="8">
    <location>
        <begin position="451"/>
        <end position="545"/>
    </location>
</feature>
<dbReference type="InterPro" id="IPR053829">
    <property type="entry name" value="XLF-like_CC"/>
</dbReference>
<dbReference type="Gene3D" id="2.170.210.10">
    <property type="entry name" value="DNA double-strand break repair and VJ recombination XRCC4, N-terminal"/>
    <property type="match status" value="1"/>
</dbReference>
<dbReference type="PANTHER" id="PTHR32235">
    <property type="entry name" value="NON-HOMOLOGOUS END-JOINING FACTOR 1"/>
    <property type="match status" value="1"/>
</dbReference>
<dbReference type="Pfam" id="PF21928">
    <property type="entry name" value="XLF_CC"/>
    <property type="match status" value="1"/>
</dbReference>
<dbReference type="GO" id="GO:0032807">
    <property type="term" value="C:DNA ligase IV complex"/>
    <property type="evidence" value="ECO:0007669"/>
    <property type="project" value="TreeGrafter"/>
</dbReference>
<dbReference type="InterPro" id="IPR052287">
    <property type="entry name" value="NHEJ_factor"/>
</dbReference>
<comment type="similarity">
    <text evidence="6">Belongs to the XRCC4-XLF family. XLF subfamily.</text>
</comment>
<reference evidence="11 12" key="1">
    <citation type="submission" date="2017-04" db="EMBL/GenBank/DDBJ databases">
        <title>Draft genome sequence of Tuber borchii Vittad., a whitish edible truffle.</title>
        <authorList>
            <consortium name="DOE Joint Genome Institute"/>
            <person name="Murat C."/>
            <person name="Kuo A."/>
            <person name="Barry K.W."/>
            <person name="Clum A."/>
            <person name="Dockter R.B."/>
            <person name="Fauchery L."/>
            <person name="Iotti M."/>
            <person name="Kohler A."/>
            <person name="Labutti K."/>
            <person name="Lindquist E.A."/>
            <person name="Lipzen A."/>
            <person name="Ohm R.A."/>
            <person name="Wang M."/>
            <person name="Grigoriev I.V."/>
            <person name="Zambonelli A."/>
            <person name="Martin F.M."/>
        </authorList>
    </citation>
    <scope>NUCLEOTIDE SEQUENCE [LARGE SCALE GENOMIC DNA]</scope>
    <source>
        <strain evidence="11 12">Tbo3840</strain>
    </source>
</reference>
<feature type="domain" description="XLF-like coiled-coil region" evidence="10">
    <location>
        <begin position="133"/>
        <end position="181"/>
    </location>
</feature>
<accession>A0A2T6ZMQ2</accession>
<evidence type="ECO:0000256" key="5">
    <source>
        <dbReference type="ARBA" id="ARBA00023242"/>
    </source>
</evidence>
<dbReference type="Pfam" id="PF09302">
    <property type="entry name" value="XLF"/>
    <property type="match status" value="1"/>
</dbReference>
<feature type="region of interest" description="Disordered" evidence="8">
    <location>
        <begin position="223"/>
        <end position="434"/>
    </location>
</feature>
<gene>
    <name evidence="11" type="ORF">B9Z19DRAFT_1087626</name>
</gene>
<dbReference type="InterPro" id="IPR015381">
    <property type="entry name" value="XLF-like_N"/>
</dbReference>
<evidence type="ECO:0000256" key="7">
    <source>
        <dbReference type="ARBA" id="ARBA00044529"/>
    </source>
</evidence>
<keyword evidence="12" id="KW-1185">Reference proteome</keyword>
<feature type="domain" description="XLF-like N-terminal" evidence="9">
    <location>
        <begin position="7"/>
        <end position="127"/>
    </location>
</feature>
<dbReference type="PANTHER" id="PTHR32235:SF1">
    <property type="entry name" value="NON-HOMOLOGOUS END-JOINING FACTOR 1"/>
    <property type="match status" value="1"/>
</dbReference>
<proteinExistence type="inferred from homology"/>
<evidence type="ECO:0000256" key="1">
    <source>
        <dbReference type="ARBA" id="ARBA00004123"/>
    </source>
</evidence>
<comment type="subcellular location">
    <subcellularLocation>
        <location evidence="1">Nucleus</location>
    </subcellularLocation>
</comment>
<name>A0A2T6ZMQ2_TUBBO</name>
<evidence type="ECO:0000256" key="3">
    <source>
        <dbReference type="ARBA" id="ARBA00023125"/>
    </source>
</evidence>
<sequence>MPLTKTPWHPLPLTTPNRSIPPLLLQSTFTSATYTIHLTDLVNIWSESLSKREILARAERDSSAIDPTEDVSQLPILLEKLESALGRNRDDDTVDVGISLGKSGLRLKTTVELPRPLGDLKWTFELKPAGGVELVNLLVLPALSEVATLRDMVESLMTVVKEKDTVLERLVEGMGEAGMDVRTTVGGGRRRRGLEKFHVGRWRGEFLGGDKRAGEVISEVFGQDSEQEIPGVKGLGGEAGEWWRGLDEDGSGEEKENPPRKRSETRGGIQGRFLQKPIPAKPTSDTDDEFKVQKTPPRALGRTPPSIKRPQSISPPPFRRKLKSPTPPRAHRAHDETASKDDDLGVGLPASRKPASPYVSKALSPPKISPPPTKRAIGKIGGAKKSASPSPAPLDIPMADTEETGDEDDAWISVNKGKGKEKETEANDDIPTSRAVNKGVKMVIGGWKLTPEPAHEEEKAAPAKKAIGKIGKVGGRKIGPGENMMVKDGSASRVPSPPLIPPEETVKEEVEEEEDEDEKADRKRRQLQKELEAKKKAPVKKKRKF</sequence>
<keyword evidence="2" id="KW-0227">DNA damage</keyword>
<protein>
    <recommendedName>
        <fullName evidence="7">Non-homologous end-joining factor 1</fullName>
    </recommendedName>
</protein>
<keyword evidence="4" id="KW-0234">DNA repair</keyword>
<evidence type="ECO:0000256" key="4">
    <source>
        <dbReference type="ARBA" id="ARBA00023204"/>
    </source>
</evidence>
<feature type="compositionally biased region" description="Basic residues" evidence="8">
    <location>
        <begin position="536"/>
        <end position="545"/>
    </location>
</feature>
<dbReference type="AlphaFoldDB" id="A0A2T6ZMQ2"/>
<feature type="compositionally biased region" description="Acidic residues" evidence="8">
    <location>
        <begin position="509"/>
        <end position="518"/>
    </location>
</feature>
<evidence type="ECO:0000313" key="12">
    <source>
        <dbReference type="Proteomes" id="UP000244722"/>
    </source>
</evidence>
<dbReference type="CDD" id="cd22285">
    <property type="entry name" value="HD_XLF_N"/>
    <property type="match status" value="1"/>
</dbReference>
<evidence type="ECO:0000256" key="8">
    <source>
        <dbReference type="SAM" id="MobiDB-lite"/>
    </source>
</evidence>
<dbReference type="GO" id="GO:0006303">
    <property type="term" value="P:double-strand break repair via nonhomologous end joining"/>
    <property type="evidence" value="ECO:0007669"/>
    <property type="project" value="TreeGrafter"/>
</dbReference>
<keyword evidence="3" id="KW-0238">DNA-binding</keyword>
<evidence type="ECO:0000313" key="11">
    <source>
        <dbReference type="EMBL" id="PUU76779.1"/>
    </source>
</evidence>
<keyword evidence="5" id="KW-0539">Nucleus</keyword>
<dbReference type="Proteomes" id="UP000244722">
    <property type="component" value="Unassembled WGS sequence"/>
</dbReference>
<dbReference type="InterPro" id="IPR038051">
    <property type="entry name" value="XRCC4-like_N_sf"/>
</dbReference>
<dbReference type="EMBL" id="NESQ01000176">
    <property type="protein sequence ID" value="PUU76779.1"/>
    <property type="molecule type" value="Genomic_DNA"/>
</dbReference>
<feature type="compositionally biased region" description="Basic and acidic residues" evidence="8">
    <location>
        <begin position="244"/>
        <end position="265"/>
    </location>
</feature>
<dbReference type="STRING" id="42251.A0A2T6ZMQ2"/>
<feature type="compositionally biased region" description="Basic and acidic residues" evidence="8">
    <location>
        <begin position="333"/>
        <end position="343"/>
    </location>
</feature>
<dbReference type="GO" id="GO:0045027">
    <property type="term" value="F:DNA end binding"/>
    <property type="evidence" value="ECO:0007669"/>
    <property type="project" value="TreeGrafter"/>
</dbReference>
<evidence type="ECO:0000259" key="9">
    <source>
        <dbReference type="Pfam" id="PF09302"/>
    </source>
</evidence>
<organism evidence="11 12">
    <name type="scientific">Tuber borchii</name>
    <name type="common">White truffle</name>
    <dbReference type="NCBI Taxonomy" id="42251"/>
    <lineage>
        <taxon>Eukaryota</taxon>
        <taxon>Fungi</taxon>
        <taxon>Dikarya</taxon>
        <taxon>Ascomycota</taxon>
        <taxon>Pezizomycotina</taxon>
        <taxon>Pezizomycetes</taxon>
        <taxon>Pezizales</taxon>
        <taxon>Tuberaceae</taxon>
        <taxon>Tuber</taxon>
    </lineage>
</organism>
<feature type="compositionally biased region" description="Acidic residues" evidence="8">
    <location>
        <begin position="400"/>
        <end position="410"/>
    </location>
</feature>